<gene>
    <name evidence="10" type="ORF">EDS130_LOCUS15249</name>
</gene>
<feature type="domain" description="G-protein coupled receptors family 1 profile" evidence="9">
    <location>
        <begin position="31"/>
        <end position="284"/>
    </location>
</feature>
<sequence length="322" mass="37436">MSQSNISSLNIIAQQVTIYAGIPILSIGVLGNLINIIVFLSLQTFRQSSCAVYLIVMSIVNNGQLVTGLLTRIMISGFGIDWTETSLFYCKFRQFCIQTCVSISMTCMCLATIDQFLATCYSRQWQQWSNIQVAHRLTFLSVIIWLLHGIPYWFYYNQVQSICMITNRIFQIYAIAIHIVSWNSLIPTIICIIFGLLAYRNIQDISYRTIPLVRRELDKQLTSIVLIQVIFNFVTTVPYVTVYIFILYDNLAGSDAINFDKVKFANTMTIYLFYLSFASPFYMYMCVSGRFRQQFVHVFFQVRVNKWRRRITNTVYPNAEQR</sequence>
<evidence type="ECO:0000313" key="10">
    <source>
        <dbReference type="EMBL" id="CAF1008261.1"/>
    </source>
</evidence>
<evidence type="ECO:0000256" key="8">
    <source>
        <dbReference type="SAM" id="Phobius"/>
    </source>
</evidence>
<evidence type="ECO:0000313" key="11">
    <source>
        <dbReference type="Proteomes" id="UP000663852"/>
    </source>
</evidence>
<feature type="transmembrane region" description="Helical" evidence="8">
    <location>
        <begin position="18"/>
        <end position="40"/>
    </location>
</feature>
<keyword evidence="2 8" id="KW-0812">Transmembrane</keyword>
<evidence type="ECO:0000256" key="3">
    <source>
        <dbReference type="ARBA" id="ARBA00022989"/>
    </source>
</evidence>
<evidence type="ECO:0000256" key="7">
    <source>
        <dbReference type="ARBA" id="ARBA00023224"/>
    </source>
</evidence>
<reference evidence="10" key="1">
    <citation type="submission" date="2021-02" db="EMBL/GenBank/DDBJ databases">
        <authorList>
            <person name="Nowell W R."/>
        </authorList>
    </citation>
    <scope>NUCLEOTIDE SEQUENCE</scope>
</reference>
<evidence type="ECO:0000256" key="6">
    <source>
        <dbReference type="ARBA" id="ARBA00023170"/>
    </source>
</evidence>
<evidence type="ECO:0000256" key="4">
    <source>
        <dbReference type="ARBA" id="ARBA00023040"/>
    </source>
</evidence>
<evidence type="ECO:0000256" key="1">
    <source>
        <dbReference type="ARBA" id="ARBA00004141"/>
    </source>
</evidence>
<dbReference type="Proteomes" id="UP000663852">
    <property type="component" value="Unassembled WGS sequence"/>
</dbReference>
<dbReference type="EMBL" id="CAJNOJ010000064">
    <property type="protein sequence ID" value="CAF1008261.1"/>
    <property type="molecule type" value="Genomic_DNA"/>
</dbReference>
<keyword evidence="3 8" id="KW-1133">Transmembrane helix</keyword>
<feature type="transmembrane region" description="Helical" evidence="8">
    <location>
        <begin position="95"/>
        <end position="117"/>
    </location>
</feature>
<proteinExistence type="predicted"/>
<dbReference type="OrthoDB" id="10020346at2759"/>
<protein>
    <recommendedName>
        <fullName evidence="9">G-protein coupled receptors family 1 profile domain-containing protein</fullName>
    </recommendedName>
</protein>
<accession>A0A814HDC2</accession>
<keyword evidence="6" id="KW-0675">Receptor</keyword>
<feature type="transmembrane region" description="Helical" evidence="8">
    <location>
        <begin position="137"/>
        <end position="155"/>
    </location>
</feature>
<feature type="transmembrane region" description="Helical" evidence="8">
    <location>
        <begin position="52"/>
        <end position="75"/>
    </location>
</feature>
<feature type="transmembrane region" description="Helical" evidence="8">
    <location>
        <begin position="220"/>
        <end position="248"/>
    </location>
</feature>
<dbReference type="GO" id="GO:0004930">
    <property type="term" value="F:G protein-coupled receptor activity"/>
    <property type="evidence" value="ECO:0007669"/>
    <property type="project" value="UniProtKB-KW"/>
</dbReference>
<dbReference type="SUPFAM" id="SSF81321">
    <property type="entry name" value="Family A G protein-coupled receptor-like"/>
    <property type="match status" value="1"/>
</dbReference>
<keyword evidence="7" id="KW-0807">Transducer</keyword>
<evidence type="ECO:0000256" key="5">
    <source>
        <dbReference type="ARBA" id="ARBA00023136"/>
    </source>
</evidence>
<dbReference type="Gene3D" id="1.20.1070.10">
    <property type="entry name" value="Rhodopsin 7-helix transmembrane proteins"/>
    <property type="match status" value="1"/>
</dbReference>
<comment type="caution">
    <text evidence="10">The sequence shown here is derived from an EMBL/GenBank/DDBJ whole genome shotgun (WGS) entry which is preliminary data.</text>
</comment>
<organism evidence="10 11">
    <name type="scientific">Adineta ricciae</name>
    <name type="common">Rotifer</name>
    <dbReference type="NCBI Taxonomy" id="249248"/>
    <lineage>
        <taxon>Eukaryota</taxon>
        <taxon>Metazoa</taxon>
        <taxon>Spiralia</taxon>
        <taxon>Gnathifera</taxon>
        <taxon>Rotifera</taxon>
        <taxon>Eurotatoria</taxon>
        <taxon>Bdelloidea</taxon>
        <taxon>Adinetida</taxon>
        <taxon>Adinetidae</taxon>
        <taxon>Adineta</taxon>
    </lineage>
</organism>
<dbReference type="AlphaFoldDB" id="A0A814HDC2"/>
<name>A0A814HDC2_ADIRI</name>
<comment type="subcellular location">
    <subcellularLocation>
        <location evidence="1">Membrane</location>
        <topology evidence="1">Multi-pass membrane protein</topology>
    </subcellularLocation>
</comment>
<dbReference type="PANTHER" id="PTHR24243:SF233">
    <property type="entry name" value="THYROTROPIN-RELEASING HORMONE RECEPTOR"/>
    <property type="match status" value="1"/>
</dbReference>
<dbReference type="PROSITE" id="PS50262">
    <property type="entry name" value="G_PROTEIN_RECEP_F1_2"/>
    <property type="match status" value="1"/>
</dbReference>
<evidence type="ECO:0000259" key="9">
    <source>
        <dbReference type="PROSITE" id="PS50262"/>
    </source>
</evidence>
<dbReference type="PANTHER" id="PTHR24243">
    <property type="entry name" value="G-PROTEIN COUPLED RECEPTOR"/>
    <property type="match status" value="1"/>
</dbReference>
<keyword evidence="4" id="KW-0297">G-protein coupled receptor</keyword>
<feature type="transmembrane region" description="Helical" evidence="8">
    <location>
        <begin position="268"/>
        <end position="287"/>
    </location>
</feature>
<dbReference type="GO" id="GO:0005886">
    <property type="term" value="C:plasma membrane"/>
    <property type="evidence" value="ECO:0007669"/>
    <property type="project" value="TreeGrafter"/>
</dbReference>
<keyword evidence="5 8" id="KW-0472">Membrane</keyword>
<evidence type="ECO:0000256" key="2">
    <source>
        <dbReference type="ARBA" id="ARBA00022692"/>
    </source>
</evidence>
<feature type="transmembrane region" description="Helical" evidence="8">
    <location>
        <begin position="175"/>
        <end position="199"/>
    </location>
</feature>
<dbReference type="InterPro" id="IPR017452">
    <property type="entry name" value="GPCR_Rhodpsn_7TM"/>
</dbReference>